<dbReference type="SUPFAM" id="SSF51735">
    <property type="entry name" value="NAD(P)-binding Rossmann-fold domains"/>
    <property type="match status" value="1"/>
</dbReference>
<dbReference type="SUPFAM" id="SSF50129">
    <property type="entry name" value="GroES-like"/>
    <property type="match status" value="1"/>
</dbReference>
<comment type="caution">
    <text evidence="2">The sequence shown here is derived from an EMBL/GenBank/DDBJ whole genome shotgun (WGS) entry which is preliminary data.</text>
</comment>
<dbReference type="Pfam" id="PF13602">
    <property type="entry name" value="ADH_zinc_N_2"/>
    <property type="match status" value="1"/>
</dbReference>
<evidence type="ECO:0000313" key="3">
    <source>
        <dbReference type="Proteomes" id="UP001501676"/>
    </source>
</evidence>
<dbReference type="Gene3D" id="3.90.180.10">
    <property type="entry name" value="Medium-chain alcohol dehydrogenases, catalytic domain"/>
    <property type="match status" value="1"/>
</dbReference>
<dbReference type="Proteomes" id="UP001501676">
    <property type="component" value="Unassembled WGS sequence"/>
</dbReference>
<evidence type="ECO:0000313" key="2">
    <source>
        <dbReference type="EMBL" id="GAA3395195.1"/>
    </source>
</evidence>
<reference evidence="3" key="1">
    <citation type="journal article" date="2019" name="Int. J. Syst. Evol. Microbiol.">
        <title>The Global Catalogue of Microorganisms (GCM) 10K type strain sequencing project: providing services to taxonomists for standard genome sequencing and annotation.</title>
        <authorList>
            <consortium name="The Broad Institute Genomics Platform"/>
            <consortium name="The Broad Institute Genome Sequencing Center for Infectious Disease"/>
            <person name="Wu L."/>
            <person name="Ma J."/>
        </authorList>
    </citation>
    <scope>NUCLEOTIDE SEQUENCE [LARGE SCALE GENOMIC DNA]</scope>
    <source>
        <strain evidence="3">JCM 9458</strain>
    </source>
</reference>
<dbReference type="InterPro" id="IPR011032">
    <property type="entry name" value="GroES-like_sf"/>
</dbReference>
<dbReference type="EMBL" id="BAAAYN010000047">
    <property type="protein sequence ID" value="GAA3395195.1"/>
    <property type="molecule type" value="Genomic_DNA"/>
</dbReference>
<dbReference type="SMART" id="SM00829">
    <property type="entry name" value="PKS_ER"/>
    <property type="match status" value="1"/>
</dbReference>
<dbReference type="PANTHER" id="PTHR43482">
    <property type="entry name" value="PROTEIN AST1-RELATED"/>
    <property type="match status" value="1"/>
</dbReference>
<protein>
    <submittedName>
        <fullName evidence="2">NADP-dependent oxidoreductase</fullName>
    </submittedName>
</protein>
<dbReference type="Gene3D" id="3.40.50.720">
    <property type="entry name" value="NAD(P)-binding Rossmann-like Domain"/>
    <property type="match status" value="1"/>
</dbReference>
<dbReference type="CDD" id="cd05289">
    <property type="entry name" value="MDR_like_2"/>
    <property type="match status" value="1"/>
</dbReference>
<organism evidence="2 3">
    <name type="scientific">Cryptosporangium minutisporangium</name>
    <dbReference type="NCBI Taxonomy" id="113569"/>
    <lineage>
        <taxon>Bacteria</taxon>
        <taxon>Bacillati</taxon>
        <taxon>Actinomycetota</taxon>
        <taxon>Actinomycetes</taxon>
        <taxon>Cryptosporangiales</taxon>
        <taxon>Cryptosporangiaceae</taxon>
        <taxon>Cryptosporangium</taxon>
    </lineage>
</organism>
<dbReference type="InterPro" id="IPR013154">
    <property type="entry name" value="ADH-like_N"/>
</dbReference>
<feature type="domain" description="Enoyl reductase (ER)" evidence="1">
    <location>
        <begin position="10"/>
        <end position="302"/>
    </location>
</feature>
<dbReference type="RefSeq" id="WP_345732307.1">
    <property type="nucleotide sequence ID" value="NZ_BAAAYN010000047.1"/>
</dbReference>
<dbReference type="InterPro" id="IPR020843">
    <property type="entry name" value="ER"/>
</dbReference>
<name>A0ABP6T8U4_9ACTN</name>
<sequence>MKAQRYAEFGSPSVLTTVDLDRPVPGPGQVLLETAAAAFNPVDAAIRAGYLQPMFPGAFPYVPGIELAGRVAEVGPDVAGLTPGDAVIGLLPLDVAGASAEYALVPASVLTAAPTRVPLTDAAALPVGGLTAWQALFEHANLQAGQRILINGAGGAVGGYAVQLAARAGAHVLATASSRTAERAHRYGAAEIVDHTVTAVVDAVAEPVDVVLNLVAGADDPLLGLVAPGGVYVSTITDPPSDGPVRAVRMYVRSDAAQLATLVSRVDAGELEIDVAERLPLHELASVHERSEAGKLAGKVVLIP</sequence>
<proteinExistence type="predicted"/>
<evidence type="ECO:0000259" key="1">
    <source>
        <dbReference type="SMART" id="SM00829"/>
    </source>
</evidence>
<dbReference type="Pfam" id="PF08240">
    <property type="entry name" value="ADH_N"/>
    <property type="match status" value="1"/>
</dbReference>
<keyword evidence="3" id="KW-1185">Reference proteome</keyword>
<dbReference type="InterPro" id="IPR052585">
    <property type="entry name" value="Lipid_raft_assoc_Zn_ADH"/>
</dbReference>
<dbReference type="PANTHER" id="PTHR43482:SF1">
    <property type="entry name" value="PROTEIN AST1-RELATED"/>
    <property type="match status" value="1"/>
</dbReference>
<accession>A0ABP6T8U4</accession>
<gene>
    <name evidence="2" type="ORF">GCM10020369_67440</name>
</gene>
<dbReference type="InterPro" id="IPR036291">
    <property type="entry name" value="NAD(P)-bd_dom_sf"/>
</dbReference>